<name>A0A2T6KHB3_9RHOB</name>
<dbReference type="Proteomes" id="UP000244523">
    <property type="component" value="Unassembled WGS sequence"/>
</dbReference>
<protein>
    <submittedName>
        <fullName evidence="2">Aminodeoxychorismate synthase subunit I</fullName>
    </submittedName>
</protein>
<sequence length="378" mass="41159">MATVPPCGSVLFDTGPLGTGSCFQQPERIIEAWQPQDVPGAFEAMEEARANGLWLAGSMSYELGYVLIPKLTPRLPSERHEPLLRFGVFTQVAPPEPISQHGPASLGPLDPAWDLDTYEKAFDAVRKYLQNGDIYQANLTFPISLPVKGSLHALYDILRQRQPVPYGALVDLGETTLLSRSPELFFSLSSTGALRARPMKGTSKRSDDPAEDTALKVQLEGSVKNRAENLMITDLLRNDFGRIAKIGSVRVPKLFAVESYATVHQMTSDVTAQILPEYNLTDIFTALFPCGSITGAPKIRAMEIIEELEDTPRGSYCGAIGWIAPNGAMAFNVAIRTLICTASDKVTLNVGGGIVYDSTASSEYEEALLKAQFTQQLS</sequence>
<dbReference type="NCBIfam" id="TIGR00553">
    <property type="entry name" value="pabB"/>
    <property type="match status" value="1"/>
</dbReference>
<feature type="domain" description="Chorismate-utilising enzyme C-terminal" evidence="1">
    <location>
        <begin position="116"/>
        <end position="370"/>
    </location>
</feature>
<dbReference type="PANTHER" id="PTHR11236:SF50">
    <property type="entry name" value="AMINODEOXYCHORISMATE SYNTHASE COMPONENT 1"/>
    <property type="match status" value="1"/>
</dbReference>
<dbReference type="Gene3D" id="3.60.120.10">
    <property type="entry name" value="Anthranilate synthase"/>
    <property type="match status" value="1"/>
</dbReference>
<reference evidence="2 3" key="1">
    <citation type="submission" date="2018-04" db="EMBL/GenBank/DDBJ databases">
        <title>Genomic Encyclopedia of Archaeal and Bacterial Type Strains, Phase II (KMG-II): from individual species to whole genera.</title>
        <authorList>
            <person name="Goeker M."/>
        </authorList>
    </citation>
    <scope>NUCLEOTIDE SEQUENCE [LARGE SCALE GENOMIC DNA]</scope>
    <source>
        <strain evidence="2 3">DSM 29955</strain>
    </source>
</reference>
<accession>A0A2T6KHB3</accession>
<dbReference type="EMBL" id="QBUD01000005">
    <property type="protein sequence ID" value="PUB14906.1"/>
    <property type="molecule type" value="Genomic_DNA"/>
</dbReference>
<dbReference type="InterPro" id="IPR005801">
    <property type="entry name" value="ADC_synthase"/>
</dbReference>
<dbReference type="GO" id="GO:0000162">
    <property type="term" value="P:L-tryptophan biosynthetic process"/>
    <property type="evidence" value="ECO:0007669"/>
    <property type="project" value="TreeGrafter"/>
</dbReference>
<dbReference type="SUPFAM" id="SSF56322">
    <property type="entry name" value="ADC synthase"/>
    <property type="match status" value="1"/>
</dbReference>
<dbReference type="InterPro" id="IPR019999">
    <property type="entry name" value="Anth_synth_I-like"/>
</dbReference>
<gene>
    <name evidence="2" type="ORF">C8N45_105129</name>
</gene>
<dbReference type="RefSeq" id="WP_108386488.1">
    <property type="nucleotide sequence ID" value="NZ_QBUD01000005.1"/>
</dbReference>
<organism evidence="2 3">
    <name type="scientific">Yoonia sediminilitoris</name>
    <dbReference type="NCBI Taxonomy" id="1286148"/>
    <lineage>
        <taxon>Bacteria</taxon>
        <taxon>Pseudomonadati</taxon>
        <taxon>Pseudomonadota</taxon>
        <taxon>Alphaproteobacteria</taxon>
        <taxon>Rhodobacterales</taxon>
        <taxon>Paracoccaceae</taxon>
        <taxon>Yoonia</taxon>
    </lineage>
</organism>
<evidence type="ECO:0000259" key="1">
    <source>
        <dbReference type="Pfam" id="PF00425"/>
    </source>
</evidence>
<comment type="caution">
    <text evidence="2">The sequence shown here is derived from an EMBL/GenBank/DDBJ whole genome shotgun (WGS) entry which is preliminary data.</text>
</comment>
<proteinExistence type="predicted"/>
<dbReference type="Pfam" id="PF00425">
    <property type="entry name" value="Chorismate_bind"/>
    <property type="match status" value="1"/>
</dbReference>
<keyword evidence="3" id="KW-1185">Reference proteome</keyword>
<dbReference type="NCBIfam" id="NF005698">
    <property type="entry name" value="PRK07508.1"/>
    <property type="match status" value="1"/>
</dbReference>
<dbReference type="PANTHER" id="PTHR11236">
    <property type="entry name" value="AMINOBENZOATE/ANTHRANILATE SYNTHASE"/>
    <property type="match status" value="1"/>
</dbReference>
<dbReference type="GO" id="GO:0046820">
    <property type="term" value="F:4-amino-4-deoxychorismate synthase activity"/>
    <property type="evidence" value="ECO:0007669"/>
    <property type="project" value="TreeGrafter"/>
</dbReference>
<dbReference type="PRINTS" id="PR00095">
    <property type="entry name" value="ANTSNTHASEI"/>
</dbReference>
<evidence type="ECO:0000313" key="3">
    <source>
        <dbReference type="Proteomes" id="UP000244523"/>
    </source>
</evidence>
<dbReference type="InterPro" id="IPR015890">
    <property type="entry name" value="Chorismate_C"/>
</dbReference>
<dbReference type="AlphaFoldDB" id="A0A2T6KHB3"/>
<dbReference type="GO" id="GO:0009396">
    <property type="term" value="P:folic acid-containing compound biosynthetic process"/>
    <property type="evidence" value="ECO:0007669"/>
    <property type="project" value="InterPro"/>
</dbReference>
<evidence type="ECO:0000313" key="2">
    <source>
        <dbReference type="EMBL" id="PUB14906.1"/>
    </source>
</evidence>
<dbReference type="OrthoDB" id="9803598at2"/>
<dbReference type="InterPro" id="IPR005802">
    <property type="entry name" value="ADC_synth_comp_1"/>
</dbReference>